<feature type="signal peptide" evidence="2">
    <location>
        <begin position="1"/>
        <end position="25"/>
    </location>
</feature>
<evidence type="ECO:0000256" key="1">
    <source>
        <dbReference type="ARBA" id="ARBA00022729"/>
    </source>
</evidence>
<evidence type="ECO:0000313" key="3">
    <source>
        <dbReference type="EMBL" id="WRL48736.1"/>
    </source>
</evidence>
<dbReference type="Pfam" id="PF01547">
    <property type="entry name" value="SBP_bac_1"/>
    <property type="match status" value="1"/>
</dbReference>
<dbReference type="Proteomes" id="UP001626593">
    <property type="component" value="Chromosome"/>
</dbReference>
<dbReference type="RefSeq" id="WP_407280889.1">
    <property type="nucleotide sequence ID" value="NZ_CP141259.1"/>
</dbReference>
<dbReference type="SUPFAM" id="SSF53850">
    <property type="entry name" value="Periplasmic binding protein-like II"/>
    <property type="match status" value="1"/>
</dbReference>
<name>A0ABZ1AS82_AROEV</name>
<dbReference type="InterPro" id="IPR006059">
    <property type="entry name" value="SBP"/>
</dbReference>
<evidence type="ECO:0000313" key="4">
    <source>
        <dbReference type="Proteomes" id="UP001626593"/>
    </source>
</evidence>
<feature type="chain" id="PRO_5046449103" evidence="2">
    <location>
        <begin position="26"/>
        <end position="348"/>
    </location>
</feature>
<sequence>MRWLNMIGAATVGAAILLAPPHAAAQDMSLLTYDGPDRQPKIEAAARKEGTLTLYTSISEQDLATLVAPFEKKYGIKVKTWRAGTDKVLQRTLTEAAARRHEADIVHISAPEMEALHREKVLQPVNSPHFVELIDGALPAHREWVATLLSVWVQAYNTNLVKKDDLPKTYRDLLDPKWNGKLGIEFKNQEWFSTVVRGMGEEAGLKFFRELVGRNGITVRQGHSLLTNMVVSGDVPLALTVYSYMPEREKIKNAPIDWFAIEPAVARANGIGITRAAPHPAAALLFYDYMLTEAQKHLIGIDYVPTNKAVPSPLKGLRTTMVDPAVTLDEMEKWTRLYQDIVVKRGMH</sequence>
<evidence type="ECO:0000256" key="2">
    <source>
        <dbReference type="SAM" id="SignalP"/>
    </source>
</evidence>
<protein>
    <submittedName>
        <fullName evidence="3">Extracellular solute-binding protein</fullName>
    </submittedName>
</protein>
<organism evidence="3 4">
    <name type="scientific">Aromatoleum evansii</name>
    <name type="common">Azoarcus evansii</name>
    <dbReference type="NCBI Taxonomy" id="59406"/>
    <lineage>
        <taxon>Bacteria</taxon>
        <taxon>Pseudomonadati</taxon>
        <taxon>Pseudomonadota</taxon>
        <taxon>Betaproteobacteria</taxon>
        <taxon>Rhodocyclales</taxon>
        <taxon>Rhodocyclaceae</taxon>
        <taxon>Aromatoleum</taxon>
    </lineage>
</organism>
<dbReference type="Gene3D" id="3.40.190.10">
    <property type="entry name" value="Periplasmic binding protein-like II"/>
    <property type="match status" value="2"/>
</dbReference>
<accession>A0ABZ1AS82</accession>
<dbReference type="PANTHER" id="PTHR30006">
    <property type="entry name" value="THIAMINE-BINDING PERIPLASMIC PROTEIN-RELATED"/>
    <property type="match status" value="1"/>
</dbReference>
<reference evidence="3 4" key="1">
    <citation type="submission" date="2023-12" db="EMBL/GenBank/DDBJ databases">
        <title>A. evansii MAY27, complete genome.</title>
        <authorList>
            <person name="Wang Y."/>
        </authorList>
    </citation>
    <scope>NUCLEOTIDE SEQUENCE [LARGE SCALE GENOMIC DNA]</scope>
    <source>
        <strain evidence="3 4">MAY27</strain>
    </source>
</reference>
<keyword evidence="1 2" id="KW-0732">Signal</keyword>
<dbReference type="EMBL" id="CP141259">
    <property type="protein sequence ID" value="WRL48736.1"/>
    <property type="molecule type" value="Genomic_DNA"/>
</dbReference>
<dbReference type="PANTHER" id="PTHR30006:SF24">
    <property type="entry name" value="SLL0237 PROTEIN"/>
    <property type="match status" value="1"/>
</dbReference>
<proteinExistence type="predicted"/>
<keyword evidence="4" id="KW-1185">Reference proteome</keyword>
<gene>
    <name evidence="3" type="ORF">U5817_11995</name>
</gene>